<feature type="region of interest" description="Disordered" evidence="10">
    <location>
        <begin position="540"/>
        <end position="567"/>
    </location>
</feature>
<evidence type="ECO:0000256" key="9">
    <source>
        <dbReference type="RuleBase" id="RU000688"/>
    </source>
</evidence>
<evidence type="ECO:0000256" key="3">
    <source>
        <dbReference type="ARBA" id="ARBA00022692"/>
    </source>
</evidence>
<gene>
    <name evidence="12" type="ORF">SMRZ_LOCUS14401</name>
</gene>
<dbReference type="PANTHER" id="PTHR24230:SF158">
    <property type="entry name" value="G-PROTEIN COUPLED RECEPTORS FAMILY 1 PROFILE DOMAIN-CONTAINING PROTEIN"/>
    <property type="match status" value="1"/>
</dbReference>
<comment type="similarity">
    <text evidence="9">Belongs to the G-protein coupled receptor 1 family.</text>
</comment>
<dbReference type="CDD" id="cd00637">
    <property type="entry name" value="7tm_classA_rhodopsin-like"/>
    <property type="match status" value="1"/>
</dbReference>
<feature type="region of interest" description="Disordered" evidence="10">
    <location>
        <begin position="499"/>
        <end position="520"/>
    </location>
</feature>
<comment type="subcellular location">
    <subcellularLocation>
        <location evidence="1">Cell membrane</location>
        <topology evidence="1">Multi-pass membrane protein</topology>
    </subcellularLocation>
</comment>
<dbReference type="GO" id="GO:0005886">
    <property type="term" value="C:plasma membrane"/>
    <property type="evidence" value="ECO:0007669"/>
    <property type="project" value="UniProtKB-SubCell"/>
</dbReference>
<name>A0A183MEC6_9TREM</name>
<feature type="transmembrane region" description="Helical" evidence="11">
    <location>
        <begin position="375"/>
        <end position="394"/>
    </location>
</feature>
<dbReference type="Pfam" id="PF00001">
    <property type="entry name" value="7tm_1"/>
    <property type="match status" value="1"/>
</dbReference>
<dbReference type="PRINTS" id="PR00237">
    <property type="entry name" value="GPCRRHODOPSN"/>
</dbReference>
<feature type="compositionally biased region" description="Basic residues" evidence="10">
    <location>
        <begin position="501"/>
        <end position="520"/>
    </location>
</feature>
<keyword evidence="3 9" id="KW-0812">Transmembrane</keyword>
<evidence type="ECO:0000256" key="11">
    <source>
        <dbReference type="SAM" id="Phobius"/>
    </source>
</evidence>
<feature type="transmembrane region" description="Helical" evidence="11">
    <location>
        <begin position="20"/>
        <end position="48"/>
    </location>
</feature>
<evidence type="ECO:0000256" key="7">
    <source>
        <dbReference type="ARBA" id="ARBA00023170"/>
    </source>
</evidence>
<dbReference type="Gene3D" id="1.20.1070.10">
    <property type="entry name" value="Rhodopsin 7-helix transmembrane proteins"/>
    <property type="match status" value="1"/>
</dbReference>
<evidence type="ECO:0000256" key="1">
    <source>
        <dbReference type="ARBA" id="ARBA00004651"/>
    </source>
</evidence>
<feature type="transmembrane region" description="Helical" evidence="11">
    <location>
        <begin position="162"/>
        <end position="180"/>
    </location>
</feature>
<evidence type="ECO:0000256" key="4">
    <source>
        <dbReference type="ARBA" id="ARBA00022989"/>
    </source>
</evidence>
<evidence type="ECO:0000256" key="10">
    <source>
        <dbReference type="SAM" id="MobiDB-lite"/>
    </source>
</evidence>
<evidence type="ECO:0000313" key="12">
    <source>
        <dbReference type="EMBL" id="VDP15727.1"/>
    </source>
</evidence>
<dbReference type="Proteomes" id="UP000277204">
    <property type="component" value="Unassembled WGS sequence"/>
</dbReference>
<feature type="transmembrane region" description="Helical" evidence="11">
    <location>
        <begin position="261"/>
        <end position="282"/>
    </location>
</feature>
<keyword evidence="6 11" id="KW-0472">Membrane</keyword>
<proteinExistence type="inferred from homology"/>
<dbReference type="PROSITE" id="PS00237">
    <property type="entry name" value="G_PROTEIN_RECEP_F1_1"/>
    <property type="match status" value="1"/>
</dbReference>
<keyword evidence="4 11" id="KW-1133">Transmembrane helix</keyword>
<evidence type="ECO:0000256" key="8">
    <source>
        <dbReference type="ARBA" id="ARBA00023224"/>
    </source>
</evidence>
<dbReference type="SUPFAM" id="SSF81321">
    <property type="entry name" value="Family A G protein-coupled receptor-like"/>
    <property type="match status" value="1"/>
</dbReference>
<dbReference type="GO" id="GO:0008528">
    <property type="term" value="F:G protein-coupled peptide receptor activity"/>
    <property type="evidence" value="ECO:0007669"/>
    <property type="project" value="TreeGrafter"/>
</dbReference>
<accession>A0A183MEC6</accession>
<keyword evidence="5 9" id="KW-0297">G-protein coupled receptor</keyword>
<evidence type="ECO:0000256" key="6">
    <source>
        <dbReference type="ARBA" id="ARBA00023136"/>
    </source>
</evidence>
<keyword evidence="13" id="KW-1185">Reference proteome</keyword>
<dbReference type="AlphaFoldDB" id="A0A183MEC6"/>
<organism evidence="12 13">
    <name type="scientific">Schistosoma margrebowiei</name>
    <dbReference type="NCBI Taxonomy" id="48269"/>
    <lineage>
        <taxon>Eukaryota</taxon>
        <taxon>Metazoa</taxon>
        <taxon>Spiralia</taxon>
        <taxon>Lophotrochozoa</taxon>
        <taxon>Platyhelminthes</taxon>
        <taxon>Trematoda</taxon>
        <taxon>Digenea</taxon>
        <taxon>Strigeidida</taxon>
        <taxon>Schistosomatoidea</taxon>
        <taxon>Schistosomatidae</taxon>
        <taxon>Schistosoma</taxon>
    </lineage>
</organism>
<protein>
    <submittedName>
        <fullName evidence="12">Uncharacterized protein</fullName>
    </submittedName>
</protein>
<feature type="transmembrane region" description="Helical" evidence="11">
    <location>
        <begin position="201"/>
        <end position="220"/>
    </location>
</feature>
<feature type="transmembrane region" description="Helical" evidence="11">
    <location>
        <begin position="121"/>
        <end position="142"/>
    </location>
</feature>
<dbReference type="GO" id="GO:0007218">
    <property type="term" value="P:neuropeptide signaling pathway"/>
    <property type="evidence" value="ECO:0007669"/>
    <property type="project" value="TreeGrafter"/>
</dbReference>
<reference evidence="12 13" key="1">
    <citation type="submission" date="2018-11" db="EMBL/GenBank/DDBJ databases">
        <authorList>
            <consortium name="Pathogen Informatics"/>
        </authorList>
    </citation>
    <scope>NUCLEOTIDE SEQUENCE [LARGE SCALE GENOMIC DNA]</scope>
    <source>
        <strain evidence="12 13">Zambia</strain>
    </source>
</reference>
<dbReference type="PROSITE" id="PS50262">
    <property type="entry name" value="G_PROTEIN_RECEP_F1_2"/>
    <property type="match status" value="1"/>
</dbReference>
<evidence type="ECO:0000313" key="13">
    <source>
        <dbReference type="Proteomes" id="UP000277204"/>
    </source>
</evidence>
<sequence>MNISNSTIPYYETVETNIDPIWLSTLILLGSVSLLGTIGNLLVLGVYIQQHFWPHLHLKYRQIYYNQKLSMLNTNELYTTTTTTSSPSYLHDINNENSNHIIQIHESNEQLFTKTTGTPTFFILVLACVDLMVCCFVVPLTFYMEYIHLQPSTDIWCKTHAFLNICNIMFSSLLIIAIALERYLTICHPLRRILTMKRAKYLTLGLAIFCILYGILGALHHSLGITNDEPNIKQCCDTPEIPNATYIEKLTYDILQKGNTASFILSILSVIILYSLILRVVIKTHRAQRYTPVINHNTIPYNTIIIHNAKMLNRNQKSAISSNDLNNTTTNDIEHLTNDPHQHENHRKSLTNRIKMNLSIKNITESTLWREIRSASVLFVVAVVYIIVFTPALLTANKLVQFNLLAYNTYYLNNMSNPLIYCFMSNAFRKKLKILLFSSIISYKCCYIKHDNNNNKLFHHSYHLQHPQRQQRRKQHLRARELINNINISIHTFTDDDHHLQHQHLHHRHPQRQHHQRRKQHLRARELINNINILLHPFNDDDHHHLQHQQLHHRHPQQQHHQRRKQHLRARELINSLSNTTDINNDMNNKLNDAMNK</sequence>
<feature type="compositionally biased region" description="Basic residues" evidence="10">
    <location>
        <begin position="545"/>
        <end position="567"/>
    </location>
</feature>
<dbReference type="EMBL" id="UZAI01016777">
    <property type="protein sequence ID" value="VDP15727.1"/>
    <property type="molecule type" value="Genomic_DNA"/>
</dbReference>
<evidence type="ECO:0000256" key="5">
    <source>
        <dbReference type="ARBA" id="ARBA00023040"/>
    </source>
</evidence>
<keyword evidence="8 9" id="KW-0807">Transducer</keyword>
<dbReference type="STRING" id="48269.A0A183MEC6"/>
<dbReference type="PANTHER" id="PTHR24230">
    <property type="entry name" value="G-PROTEIN COUPLED RECEPTOR"/>
    <property type="match status" value="1"/>
</dbReference>
<keyword evidence="2" id="KW-1003">Cell membrane</keyword>
<dbReference type="InterPro" id="IPR000276">
    <property type="entry name" value="GPCR_Rhodpsn"/>
</dbReference>
<evidence type="ECO:0000256" key="2">
    <source>
        <dbReference type="ARBA" id="ARBA00022475"/>
    </source>
</evidence>
<dbReference type="InterPro" id="IPR017452">
    <property type="entry name" value="GPCR_Rhodpsn_7TM"/>
</dbReference>
<keyword evidence="7 9" id="KW-0675">Receptor</keyword>